<evidence type="ECO:0000313" key="18">
    <source>
        <dbReference type="EMBL" id="KAK9739474.1"/>
    </source>
</evidence>
<comment type="caution">
    <text evidence="18">The sequence shown here is derived from an EMBL/GenBank/DDBJ whole genome shotgun (WGS) entry which is preliminary data.</text>
</comment>
<dbReference type="InterPro" id="IPR032393">
    <property type="entry name" value="SOAR_STIM1/2"/>
</dbReference>
<dbReference type="InterPro" id="IPR037608">
    <property type="entry name" value="STIM1/2"/>
</dbReference>
<dbReference type="CDD" id="cd11722">
    <property type="entry name" value="SOAR"/>
    <property type="match status" value="1"/>
</dbReference>
<evidence type="ECO:0000256" key="16">
    <source>
        <dbReference type="SAM" id="Phobius"/>
    </source>
</evidence>
<evidence type="ECO:0000256" key="7">
    <source>
        <dbReference type="ARBA" id="ARBA00022837"/>
    </source>
</evidence>
<feature type="domain" description="SAM" evidence="17">
    <location>
        <begin position="160"/>
        <end position="217"/>
    </location>
</feature>
<dbReference type="SUPFAM" id="SSF47769">
    <property type="entry name" value="SAM/Pointed domain"/>
    <property type="match status" value="1"/>
</dbReference>
<dbReference type="Pfam" id="PF07647">
    <property type="entry name" value="SAM_2"/>
    <property type="match status" value="1"/>
</dbReference>
<dbReference type="Pfam" id="PF16533">
    <property type="entry name" value="SOAR"/>
    <property type="match status" value="1"/>
</dbReference>
<evidence type="ECO:0000256" key="13">
    <source>
        <dbReference type="ARBA" id="ARBA00046288"/>
    </source>
</evidence>
<dbReference type="Gene3D" id="1.10.287.3550">
    <property type="match status" value="1"/>
</dbReference>
<evidence type="ECO:0000313" key="19">
    <source>
        <dbReference type="Proteomes" id="UP001458880"/>
    </source>
</evidence>
<dbReference type="PANTHER" id="PTHR15136:SF5">
    <property type="entry name" value="STROMAL INTERACTION MOLECULE HOMOLOG"/>
    <property type="match status" value="1"/>
</dbReference>
<feature type="compositionally biased region" description="Polar residues" evidence="15">
    <location>
        <begin position="638"/>
        <end position="654"/>
    </location>
</feature>
<dbReference type="Pfam" id="PF25578">
    <property type="entry name" value="EF-hand_STIM1"/>
    <property type="match status" value="1"/>
</dbReference>
<keyword evidence="7" id="KW-0106">Calcium</keyword>
<evidence type="ECO:0000256" key="8">
    <source>
        <dbReference type="ARBA" id="ARBA00022989"/>
    </source>
</evidence>
<keyword evidence="5" id="KW-0479">Metal-binding</keyword>
<keyword evidence="6" id="KW-0732">Signal</keyword>
<sequence>MLIKVCRVYTIFTVFYRDLVFILYWCDGTCNEAQFHYDDSKYTAGSRENIRSTYSVLSDTIAQAVKEKPHDTCNSEDYSCLAMMSSDKHGLEAIRELHKQLDDDENGNVDLSETGDFLRQDLKIDSGYEKRQQVFHQNDDMHISVKELWEAWLRSEVHNWTIEQTVEWLTTNVGLSQYATNFIHHKVTGAALPRLAVNNMNYLSMLGIKDPIHKQKISLKAMDVVLFGPPKDGRHHWKDLVLIILVIGGGIGFWYGYQQNKKFKLHVNRMCRDMEGLQNAELTLEKLQKELEQARLAEKTVASEKENLEKRLQESEADSTTLQHSISDGEVSQLKAEIEMLRSELQIAESKLHGRCWNAPPGLQQWLQLTHEIENKAYVKKKLSAEKQLQQAREACEKLRKKRSSLVGAFVSTHGKSIDDVDRTIVEARTSLNEVTQELQERVHRWKQVEYLCGFNIIQNVGLQALENSLYRGLNGRPFGLLKGRISSQDDLDDDTSSIYTPSTGHVESWAAHTWKEADSSGSEASKQEEEVEIRSPPGSVNFLVGGEVSNWTEEPVPIVSKHTRVVSQPPTFRSSSNTNILNNNKSSNMVRSYSQDVNIGATDVCMPNTKSSYSDTSLDYMDKRKSKKLQHKHQTIREQPSASTEDICSTDSSVVDEDPKRKKKKFFSFGKKTMEKAD</sequence>
<dbReference type="SMART" id="SM00454">
    <property type="entry name" value="SAM"/>
    <property type="match status" value="1"/>
</dbReference>
<dbReference type="InterPro" id="IPR001660">
    <property type="entry name" value="SAM"/>
</dbReference>
<keyword evidence="8 16" id="KW-1133">Transmembrane helix</keyword>
<dbReference type="GO" id="GO:0006874">
    <property type="term" value="P:intracellular calcium ion homeostasis"/>
    <property type="evidence" value="ECO:0007669"/>
    <property type="project" value="TreeGrafter"/>
</dbReference>
<feature type="region of interest" description="Disordered" evidence="15">
    <location>
        <begin position="632"/>
        <end position="662"/>
    </location>
</feature>
<keyword evidence="2" id="KW-0597">Phosphoprotein</keyword>
<dbReference type="FunFam" id="1.10.150.50:FF:000009">
    <property type="entry name" value="Stromal interaction molecule 1"/>
    <property type="match status" value="1"/>
</dbReference>
<reference evidence="18 19" key="1">
    <citation type="journal article" date="2024" name="BMC Genomics">
        <title>De novo assembly and annotation of Popillia japonica's genome with initial clues to its potential as an invasive pest.</title>
        <authorList>
            <person name="Cucini C."/>
            <person name="Boschi S."/>
            <person name="Funari R."/>
            <person name="Cardaioli E."/>
            <person name="Iannotti N."/>
            <person name="Marturano G."/>
            <person name="Paoli F."/>
            <person name="Bruttini M."/>
            <person name="Carapelli A."/>
            <person name="Frati F."/>
            <person name="Nardi F."/>
        </authorList>
    </citation>
    <scope>NUCLEOTIDE SEQUENCE [LARGE SCALE GENOMIC DNA]</scope>
    <source>
        <strain evidence="18">DMR45628</strain>
    </source>
</reference>
<dbReference type="GO" id="GO:0005509">
    <property type="term" value="F:calcium ion binding"/>
    <property type="evidence" value="ECO:0007669"/>
    <property type="project" value="TreeGrafter"/>
</dbReference>
<evidence type="ECO:0000256" key="14">
    <source>
        <dbReference type="SAM" id="Coils"/>
    </source>
</evidence>
<proteinExistence type="predicted"/>
<evidence type="ECO:0000256" key="4">
    <source>
        <dbReference type="ARBA" id="ARBA00022692"/>
    </source>
</evidence>
<dbReference type="Proteomes" id="UP001458880">
    <property type="component" value="Unassembled WGS sequence"/>
</dbReference>
<dbReference type="GO" id="GO:0005886">
    <property type="term" value="C:plasma membrane"/>
    <property type="evidence" value="ECO:0007669"/>
    <property type="project" value="TreeGrafter"/>
</dbReference>
<feature type="region of interest" description="Disordered" evidence="15">
    <location>
        <begin position="516"/>
        <end position="539"/>
    </location>
</feature>
<dbReference type="FunFam" id="1.10.287.3550:FF:000002">
    <property type="entry name" value="Stromal interaction molecule homolog"/>
    <property type="match status" value="1"/>
</dbReference>
<dbReference type="GO" id="GO:0002115">
    <property type="term" value="P:store-operated calcium entry"/>
    <property type="evidence" value="ECO:0007669"/>
    <property type="project" value="TreeGrafter"/>
</dbReference>
<dbReference type="Gene3D" id="1.10.150.50">
    <property type="entry name" value="Transcription Factor, Ets-1"/>
    <property type="match status" value="1"/>
</dbReference>
<feature type="coiled-coil region" evidence="14">
    <location>
        <begin position="375"/>
        <end position="438"/>
    </location>
</feature>
<evidence type="ECO:0000259" key="17">
    <source>
        <dbReference type="PROSITE" id="PS50105"/>
    </source>
</evidence>
<keyword evidence="3" id="KW-0109">Calcium transport</keyword>
<accession>A0AAW1M039</accession>
<evidence type="ECO:0000256" key="1">
    <source>
        <dbReference type="ARBA" id="ARBA00022448"/>
    </source>
</evidence>
<evidence type="ECO:0000256" key="9">
    <source>
        <dbReference type="ARBA" id="ARBA00023054"/>
    </source>
</evidence>
<dbReference type="GO" id="GO:0005246">
    <property type="term" value="F:calcium channel regulator activity"/>
    <property type="evidence" value="ECO:0007669"/>
    <property type="project" value="InterPro"/>
</dbReference>
<dbReference type="InterPro" id="IPR013761">
    <property type="entry name" value="SAM/pointed_sf"/>
</dbReference>
<keyword evidence="10" id="KW-0406">Ion transport</keyword>
<evidence type="ECO:0000256" key="12">
    <source>
        <dbReference type="ARBA" id="ARBA00023180"/>
    </source>
</evidence>
<evidence type="ECO:0000256" key="3">
    <source>
        <dbReference type="ARBA" id="ARBA00022568"/>
    </source>
</evidence>
<protein>
    <submittedName>
        <fullName evidence="18">STIM1 Orai1-activating region</fullName>
    </submittedName>
</protein>
<dbReference type="GO" id="GO:0005783">
    <property type="term" value="C:endoplasmic reticulum"/>
    <property type="evidence" value="ECO:0007669"/>
    <property type="project" value="TreeGrafter"/>
</dbReference>
<keyword evidence="12" id="KW-0325">Glycoprotein</keyword>
<keyword evidence="4 16" id="KW-0812">Transmembrane</keyword>
<dbReference type="AlphaFoldDB" id="A0AAW1M039"/>
<dbReference type="EMBL" id="JASPKY010000074">
    <property type="protein sequence ID" value="KAK9739474.1"/>
    <property type="molecule type" value="Genomic_DNA"/>
</dbReference>
<feature type="coiled-coil region" evidence="14">
    <location>
        <begin position="274"/>
        <end position="351"/>
    </location>
</feature>
<dbReference type="PANTHER" id="PTHR15136">
    <property type="entry name" value="STROMAL INTERACTION MOLECULE HOMOLOG"/>
    <property type="match status" value="1"/>
</dbReference>
<name>A0AAW1M039_POPJA</name>
<dbReference type="Gene3D" id="1.10.238.180">
    <property type="match status" value="1"/>
</dbReference>
<keyword evidence="19" id="KW-1185">Reference proteome</keyword>
<dbReference type="InterPro" id="IPR057835">
    <property type="entry name" value="EF-hand_STIM1/2"/>
</dbReference>
<evidence type="ECO:0000256" key="6">
    <source>
        <dbReference type="ARBA" id="ARBA00022729"/>
    </source>
</evidence>
<keyword evidence="1" id="KW-0813">Transport</keyword>
<keyword evidence="11 16" id="KW-0472">Membrane</keyword>
<dbReference type="PROSITE" id="PS50105">
    <property type="entry name" value="SAM_DOMAIN"/>
    <property type="match status" value="1"/>
</dbReference>
<evidence type="ECO:0000256" key="2">
    <source>
        <dbReference type="ARBA" id="ARBA00022553"/>
    </source>
</evidence>
<evidence type="ECO:0000256" key="10">
    <source>
        <dbReference type="ARBA" id="ARBA00023065"/>
    </source>
</evidence>
<dbReference type="GO" id="GO:0051049">
    <property type="term" value="P:regulation of transport"/>
    <property type="evidence" value="ECO:0007669"/>
    <property type="project" value="UniProtKB-ARBA"/>
</dbReference>
<keyword evidence="9 14" id="KW-0175">Coiled coil</keyword>
<evidence type="ECO:0000256" key="11">
    <source>
        <dbReference type="ARBA" id="ARBA00023136"/>
    </source>
</evidence>
<evidence type="ECO:0000256" key="15">
    <source>
        <dbReference type="SAM" id="MobiDB-lite"/>
    </source>
</evidence>
<feature type="transmembrane region" description="Helical" evidence="16">
    <location>
        <begin position="240"/>
        <end position="257"/>
    </location>
</feature>
<dbReference type="Gene3D" id="1.20.5.340">
    <property type="match status" value="1"/>
</dbReference>
<comment type="subcellular location">
    <subcellularLocation>
        <location evidence="13">Endomembrane system</location>
        <topology evidence="13">Single-pass type I membrane protein</topology>
    </subcellularLocation>
</comment>
<gene>
    <name evidence="18" type="ORF">QE152_g8933</name>
</gene>
<evidence type="ECO:0000256" key="5">
    <source>
        <dbReference type="ARBA" id="ARBA00022723"/>
    </source>
</evidence>
<organism evidence="18 19">
    <name type="scientific">Popillia japonica</name>
    <name type="common">Japanese beetle</name>
    <dbReference type="NCBI Taxonomy" id="7064"/>
    <lineage>
        <taxon>Eukaryota</taxon>
        <taxon>Metazoa</taxon>
        <taxon>Ecdysozoa</taxon>
        <taxon>Arthropoda</taxon>
        <taxon>Hexapoda</taxon>
        <taxon>Insecta</taxon>
        <taxon>Pterygota</taxon>
        <taxon>Neoptera</taxon>
        <taxon>Endopterygota</taxon>
        <taxon>Coleoptera</taxon>
        <taxon>Polyphaga</taxon>
        <taxon>Scarabaeiformia</taxon>
        <taxon>Scarabaeidae</taxon>
        <taxon>Rutelinae</taxon>
        <taxon>Popillia</taxon>
    </lineage>
</organism>
<dbReference type="FunFam" id="1.10.238.180:FF:000001">
    <property type="entry name" value="Stromal interaction molecule 1"/>
    <property type="match status" value="1"/>
</dbReference>